<sequence length="414" mass="46935">MMMIRLLPLWFQCSLLHPNFIDSSFLRWVRLLLTPINVYLTLTIGVEYCFLPFTRRGMRNLGLGIWTFHFAAKSLEWGITGGFWDGKYWTVPNSSSSSQTGSVPSLLTKENHWSGVAKWTTAQFFSLRGLQYGWGPRKILQRPSIQPLIRRLFLVNLIQAASIAFLVIARDQGSPTLALAALGVPNFWARNILAEGIATLSFGLFLLSSLDVTISILFVICHAIHGVAKLVNIPRWILNVCDPIYCQPIYGSLHTATSLSWFWGKGWHQLFRRSFLMCGAFPASTLAKIFGGGLAIQKICGLFGSFFVSALMHEYAIHVAARKPHPHPHIYFTEFPAAFLYFLAQPIGIILEPYIIPLIPRFMGGGRLWVLVFTLITATPFRIQYSEKLRNIDDAYRPVIEWTWWDVLIPGRLT</sequence>
<comment type="similarity">
    <text evidence="3">Belongs to the wax synthase family.</text>
</comment>
<dbReference type="Proteomes" id="UP000886653">
    <property type="component" value="Unassembled WGS sequence"/>
</dbReference>
<evidence type="ECO:0000256" key="6">
    <source>
        <dbReference type="ARBA" id="ARBA00022989"/>
    </source>
</evidence>
<comment type="subcellular location">
    <subcellularLocation>
        <location evidence="1">Membrane</location>
        <topology evidence="1">Multi-pass membrane protein</topology>
    </subcellularLocation>
</comment>
<comment type="pathway">
    <text evidence="2">Secondary metabolite biosynthesis.</text>
</comment>
<accession>A0A9P6NAU9</accession>
<evidence type="ECO:0000256" key="1">
    <source>
        <dbReference type="ARBA" id="ARBA00004141"/>
    </source>
</evidence>
<evidence type="ECO:0000259" key="9">
    <source>
        <dbReference type="Pfam" id="PF13813"/>
    </source>
</evidence>
<dbReference type="PANTHER" id="PTHR31595">
    <property type="entry name" value="LONG-CHAIN-ALCOHOL O-FATTY-ACYLTRANSFERASE 3-RELATED"/>
    <property type="match status" value="1"/>
</dbReference>
<organism evidence="10 11">
    <name type="scientific">Cronartium quercuum f. sp. fusiforme G11</name>
    <dbReference type="NCBI Taxonomy" id="708437"/>
    <lineage>
        <taxon>Eukaryota</taxon>
        <taxon>Fungi</taxon>
        <taxon>Dikarya</taxon>
        <taxon>Basidiomycota</taxon>
        <taxon>Pucciniomycotina</taxon>
        <taxon>Pucciniomycetes</taxon>
        <taxon>Pucciniales</taxon>
        <taxon>Coleosporiaceae</taxon>
        <taxon>Cronartium</taxon>
    </lineage>
</organism>
<evidence type="ECO:0000256" key="7">
    <source>
        <dbReference type="ARBA" id="ARBA00023136"/>
    </source>
</evidence>
<evidence type="ECO:0000313" key="11">
    <source>
        <dbReference type="Proteomes" id="UP000886653"/>
    </source>
</evidence>
<protein>
    <recommendedName>
        <fullName evidence="9">Wax synthase domain-containing protein</fullName>
    </recommendedName>
</protein>
<keyword evidence="4" id="KW-0808">Transferase</keyword>
<dbReference type="AlphaFoldDB" id="A0A9P6NAU9"/>
<gene>
    <name evidence="10" type="ORF">CROQUDRAFT_674542</name>
</gene>
<feature type="transmembrane region" description="Helical" evidence="8">
    <location>
        <begin position="148"/>
        <end position="169"/>
    </location>
</feature>
<reference evidence="10" key="1">
    <citation type="submission" date="2013-11" db="EMBL/GenBank/DDBJ databases">
        <title>Genome sequence of the fusiform rust pathogen reveals effectors for host alternation and coevolution with pine.</title>
        <authorList>
            <consortium name="DOE Joint Genome Institute"/>
            <person name="Smith K."/>
            <person name="Pendleton A."/>
            <person name="Kubisiak T."/>
            <person name="Anderson C."/>
            <person name="Salamov A."/>
            <person name="Aerts A."/>
            <person name="Riley R."/>
            <person name="Clum A."/>
            <person name="Lindquist E."/>
            <person name="Ence D."/>
            <person name="Campbell M."/>
            <person name="Kronenberg Z."/>
            <person name="Feau N."/>
            <person name="Dhillon B."/>
            <person name="Hamelin R."/>
            <person name="Burleigh J."/>
            <person name="Smith J."/>
            <person name="Yandell M."/>
            <person name="Nelson C."/>
            <person name="Grigoriev I."/>
            <person name="Davis J."/>
        </authorList>
    </citation>
    <scope>NUCLEOTIDE SEQUENCE</scope>
    <source>
        <strain evidence="10">G11</strain>
    </source>
</reference>
<name>A0A9P6NAU9_9BASI</name>
<feature type="domain" description="Wax synthase" evidence="9">
    <location>
        <begin position="246"/>
        <end position="329"/>
    </location>
</feature>
<feature type="transmembrane region" description="Helical" evidence="8">
    <location>
        <begin position="31"/>
        <end position="51"/>
    </location>
</feature>
<comment type="caution">
    <text evidence="10">The sequence shown here is derived from an EMBL/GenBank/DDBJ whole genome shotgun (WGS) entry which is preliminary data.</text>
</comment>
<feature type="transmembrane region" description="Helical" evidence="8">
    <location>
        <begin position="338"/>
        <end position="356"/>
    </location>
</feature>
<evidence type="ECO:0000256" key="3">
    <source>
        <dbReference type="ARBA" id="ARBA00007282"/>
    </source>
</evidence>
<evidence type="ECO:0000313" key="10">
    <source>
        <dbReference type="EMBL" id="KAG0140628.1"/>
    </source>
</evidence>
<dbReference type="EMBL" id="MU167430">
    <property type="protein sequence ID" value="KAG0140628.1"/>
    <property type="molecule type" value="Genomic_DNA"/>
</dbReference>
<keyword evidence="11" id="KW-1185">Reference proteome</keyword>
<dbReference type="PANTHER" id="PTHR31595:SF57">
    <property type="entry name" value="OS04G0481900 PROTEIN"/>
    <property type="match status" value="1"/>
</dbReference>
<feature type="transmembrane region" description="Helical" evidence="8">
    <location>
        <begin position="362"/>
        <end position="381"/>
    </location>
</feature>
<dbReference type="Pfam" id="PF13813">
    <property type="entry name" value="MBOAT_2"/>
    <property type="match status" value="1"/>
</dbReference>
<dbReference type="GO" id="GO:0008374">
    <property type="term" value="F:O-acyltransferase activity"/>
    <property type="evidence" value="ECO:0007669"/>
    <property type="project" value="InterPro"/>
</dbReference>
<evidence type="ECO:0000256" key="5">
    <source>
        <dbReference type="ARBA" id="ARBA00022692"/>
    </source>
</evidence>
<keyword evidence="5 8" id="KW-0812">Transmembrane</keyword>
<proteinExistence type="inferred from homology"/>
<evidence type="ECO:0000256" key="2">
    <source>
        <dbReference type="ARBA" id="ARBA00005179"/>
    </source>
</evidence>
<dbReference type="InterPro" id="IPR032805">
    <property type="entry name" value="Wax_synthase_dom"/>
</dbReference>
<evidence type="ECO:0000256" key="8">
    <source>
        <dbReference type="SAM" id="Phobius"/>
    </source>
</evidence>
<dbReference type="GO" id="GO:0016020">
    <property type="term" value="C:membrane"/>
    <property type="evidence" value="ECO:0007669"/>
    <property type="project" value="UniProtKB-SubCell"/>
</dbReference>
<evidence type="ECO:0000256" key="4">
    <source>
        <dbReference type="ARBA" id="ARBA00022679"/>
    </source>
</evidence>
<keyword evidence="7 8" id="KW-0472">Membrane</keyword>
<dbReference type="InterPro" id="IPR044851">
    <property type="entry name" value="Wax_synthase"/>
</dbReference>
<dbReference type="OrthoDB" id="1077582at2759"/>
<feature type="transmembrane region" description="Helical" evidence="8">
    <location>
        <begin position="270"/>
        <end position="290"/>
    </location>
</feature>
<dbReference type="GO" id="GO:0006629">
    <property type="term" value="P:lipid metabolic process"/>
    <property type="evidence" value="ECO:0007669"/>
    <property type="project" value="InterPro"/>
</dbReference>
<keyword evidence="6 8" id="KW-1133">Transmembrane helix</keyword>
<feature type="transmembrane region" description="Helical" evidence="8">
    <location>
        <begin position="197"/>
        <end position="220"/>
    </location>
</feature>